<protein>
    <submittedName>
        <fullName evidence="2">GNAT family N-acetyltransferase</fullName>
    </submittedName>
</protein>
<proteinExistence type="predicted"/>
<feature type="domain" description="N-acetyltransferase" evidence="1">
    <location>
        <begin position="23"/>
        <end position="163"/>
    </location>
</feature>
<gene>
    <name evidence="2" type="ORF">V6984_15190</name>
</gene>
<dbReference type="EMBL" id="CP146256">
    <property type="protein sequence ID" value="XAH72841.1"/>
    <property type="molecule type" value="Genomic_DNA"/>
</dbReference>
<dbReference type="PROSITE" id="PS51186">
    <property type="entry name" value="GNAT"/>
    <property type="match status" value="1"/>
</dbReference>
<dbReference type="InterPro" id="IPR016181">
    <property type="entry name" value="Acyl_CoA_acyltransferase"/>
</dbReference>
<dbReference type="RefSeq" id="WP_342756454.1">
    <property type="nucleotide sequence ID" value="NZ_CP146256.1"/>
</dbReference>
<evidence type="ECO:0000259" key="1">
    <source>
        <dbReference type="PROSITE" id="PS51186"/>
    </source>
</evidence>
<evidence type="ECO:0000313" key="2">
    <source>
        <dbReference type="EMBL" id="XAH72841.1"/>
    </source>
</evidence>
<dbReference type="Proteomes" id="UP001451571">
    <property type="component" value="Chromosome"/>
</dbReference>
<accession>A0ABZ3EU34</accession>
<dbReference type="CDD" id="cd04301">
    <property type="entry name" value="NAT_SF"/>
    <property type="match status" value="1"/>
</dbReference>
<dbReference type="SUPFAM" id="SSF55729">
    <property type="entry name" value="Acyl-CoA N-acyltransferases (Nat)"/>
    <property type="match status" value="2"/>
</dbReference>
<keyword evidence="3" id="KW-1185">Reference proteome</keyword>
<organism evidence="2 3">
    <name type="scientific">Kineothrix sedimenti</name>
    <dbReference type="NCBI Taxonomy" id="3123317"/>
    <lineage>
        <taxon>Bacteria</taxon>
        <taxon>Bacillati</taxon>
        <taxon>Bacillota</taxon>
        <taxon>Clostridia</taxon>
        <taxon>Lachnospirales</taxon>
        <taxon>Lachnospiraceae</taxon>
        <taxon>Kineothrix</taxon>
    </lineage>
</organism>
<dbReference type="InterPro" id="IPR000182">
    <property type="entry name" value="GNAT_dom"/>
</dbReference>
<sequence length="267" mass="31290">MELEEITIEEACRDAFWKKHEEYLIRDIFPNESIGSPITQEDKEYFLSEKYRNALIAICDRTIDRAHMIFFNKGEVQIGFCSYCVYASEDGKCFILDFCIYPEYRSAGYGKACFRQLRKEVHDAKYFELNLSNEGNRRFWMSLGFEYNGYDEDGSILYTLMQEGTEAVLCEELKKEDYWQILKLHNGYMAEGEMALLTDDKQNELINKIERGELCFFVGKCATRAVGMYCAETKMLFVEPLFRDRGIEKQLMDFAAAFLKGAEEKKR</sequence>
<name>A0ABZ3EU34_9FIRM</name>
<reference evidence="2 3" key="1">
    <citation type="submission" date="2024-02" db="EMBL/GenBank/DDBJ databases">
        <title>Bacterial strain from lacustrine sediment.</title>
        <authorList>
            <person name="Petit C."/>
            <person name="Fadhlaoui K."/>
        </authorList>
    </citation>
    <scope>NUCLEOTIDE SEQUENCE [LARGE SCALE GENOMIC DNA]</scope>
    <source>
        <strain evidence="2 3">IPX-CK</strain>
    </source>
</reference>
<dbReference type="Pfam" id="PF00583">
    <property type="entry name" value="Acetyltransf_1"/>
    <property type="match status" value="1"/>
</dbReference>
<dbReference type="Gene3D" id="3.40.630.30">
    <property type="match status" value="2"/>
</dbReference>
<evidence type="ECO:0000313" key="3">
    <source>
        <dbReference type="Proteomes" id="UP001451571"/>
    </source>
</evidence>